<feature type="transmembrane region" description="Helical" evidence="6">
    <location>
        <begin position="312"/>
        <end position="331"/>
    </location>
</feature>
<feature type="domain" description="Membrane transport protein MMPL" evidence="7">
    <location>
        <begin position="424"/>
        <end position="672"/>
    </location>
</feature>
<accession>U4KT80</accession>
<dbReference type="InterPro" id="IPR004869">
    <property type="entry name" value="MMPL_dom"/>
</dbReference>
<comment type="subcellular location">
    <subcellularLocation>
        <location evidence="1">Cell membrane</location>
        <topology evidence="1">Multi-pass membrane protein</topology>
    </subcellularLocation>
</comment>
<reference evidence="8 9" key="1">
    <citation type="journal article" date="2013" name="J. Mol. Microbiol. Biotechnol.">
        <title>Analysis of the Complete Genomes of Acholeplasma brassicae , A. palmae and A. laidlawii and Their Comparison to the Obligate Parasites from ' Candidatus Phytoplasma'.</title>
        <authorList>
            <person name="Kube M."/>
            <person name="Siewert C."/>
            <person name="Migdoll A.M."/>
            <person name="Duduk B."/>
            <person name="Holz S."/>
            <person name="Rabus R."/>
            <person name="Seemuller E."/>
            <person name="Mitrovic J."/>
            <person name="Muller I."/>
            <person name="Buttner C."/>
            <person name="Reinhardt R."/>
        </authorList>
    </citation>
    <scope>NUCLEOTIDE SEQUENCE [LARGE SCALE GENOMIC DNA]</scope>
    <source>
        <strain evidence="9">0502</strain>
    </source>
</reference>
<feature type="transmembrane region" description="Helical" evidence="6">
    <location>
        <begin position="175"/>
        <end position="193"/>
    </location>
</feature>
<dbReference type="HOGENOM" id="CLU_007352_0_0_14"/>
<dbReference type="OrthoDB" id="9782006at2"/>
<gene>
    <name evidence="8" type="ORF">BN85312030</name>
</gene>
<feature type="transmembrane region" description="Helical" evidence="6">
    <location>
        <begin position="272"/>
        <end position="292"/>
    </location>
</feature>
<keyword evidence="4 6" id="KW-1133">Transmembrane helix</keyword>
<evidence type="ECO:0000256" key="4">
    <source>
        <dbReference type="ARBA" id="ARBA00022989"/>
    </source>
</evidence>
<evidence type="ECO:0000259" key="7">
    <source>
        <dbReference type="Pfam" id="PF03176"/>
    </source>
</evidence>
<evidence type="ECO:0000256" key="3">
    <source>
        <dbReference type="ARBA" id="ARBA00022692"/>
    </source>
</evidence>
<sequence length="682" mass="76941">MKYQLTKKGAFITVFVTLVLVVCSLFLMSNIKINYDLSTYLPEDSNTKQGLVILEENFANEAAIQLMLNQVTASDVIKLKTDLTNVSHVSSVVWLDDFVDLRVVPIEFVPKEIREQFYKDNHALIQITFDFDGYDIRLQDSIDEIKTILISKDFDLRGEVLTNIEARNVASGETFKILFIILPICLLILLIASKSYLEPIVILIALGVGISLNQGTNAFLPNVSYITMTMALALQLAMSLDYALFLIHRFYEHHEAGSSIKDAISSAFKESLRVISASALTTIAGFVALFFMDYKIGFDIGLVLSKGIFLSYLAVILVLPVLLFLFGDLIIKTKHRTFLPSFKPIGQMVYRLRKILPLVFLLLFLVVFIFSRNVTYLYGNQTSSHAKTNLELQDERITEVFGYYNPVVILVKNQSIEDEIELSNQLSELKGVTQVLSLVTSVDPAIDRSLIDPAIKDNFLSPDYSRFIIYTSIYKESDELYQFNESLKDVVKEVYDDFYFVGLSTSIYDIKTSVSNDQTFIILLSALSVLVVILILFKSFLIPILLVLVIEFAIFTNLFVLYVTDTPILFIGYLVVMSIQLGATIDYAVLIADRYQLERKHRTPKNAFLVSYHQSIPTVFVSMIILFSAGLVEGLFSDIESIQSIGLFLAKGTLISFLSVLFFTGPLLLLITEHSRKNKQST</sequence>
<feature type="transmembrane region" description="Helical" evidence="6">
    <location>
        <begin position="570"/>
        <end position="591"/>
    </location>
</feature>
<dbReference type="Proteomes" id="UP000032737">
    <property type="component" value="Chromosome"/>
</dbReference>
<dbReference type="AlphaFoldDB" id="U4KT80"/>
<dbReference type="STRING" id="61635.BN85312030"/>
<evidence type="ECO:0000256" key="5">
    <source>
        <dbReference type="ARBA" id="ARBA00023136"/>
    </source>
</evidence>
<protein>
    <recommendedName>
        <fullName evidence="7">Membrane transport protein MMPL domain-containing protein</fullName>
    </recommendedName>
</protein>
<keyword evidence="9" id="KW-1185">Reference proteome</keyword>
<feature type="transmembrane region" description="Helical" evidence="6">
    <location>
        <begin position="612"/>
        <end position="632"/>
    </location>
</feature>
<dbReference type="PANTHER" id="PTHR33406:SF13">
    <property type="entry name" value="MEMBRANE PROTEIN YDFJ"/>
    <property type="match status" value="1"/>
</dbReference>
<dbReference type="GO" id="GO:0005886">
    <property type="term" value="C:plasma membrane"/>
    <property type="evidence" value="ECO:0007669"/>
    <property type="project" value="UniProtKB-SubCell"/>
</dbReference>
<feature type="domain" description="Membrane transport protein MMPL" evidence="7">
    <location>
        <begin position="75"/>
        <end position="336"/>
    </location>
</feature>
<dbReference type="InterPro" id="IPR050545">
    <property type="entry name" value="Mycobact_MmpL"/>
</dbReference>
<dbReference type="RefSeq" id="WP_030005084.1">
    <property type="nucleotide sequence ID" value="NC_022549.1"/>
</dbReference>
<proteinExistence type="predicted"/>
<keyword evidence="3 6" id="KW-0812">Transmembrane</keyword>
<feature type="transmembrane region" description="Helical" evidence="6">
    <location>
        <begin position="226"/>
        <end position="251"/>
    </location>
</feature>
<evidence type="ECO:0000256" key="2">
    <source>
        <dbReference type="ARBA" id="ARBA00022475"/>
    </source>
</evidence>
<evidence type="ECO:0000313" key="9">
    <source>
        <dbReference type="Proteomes" id="UP000032737"/>
    </source>
</evidence>
<feature type="transmembrane region" description="Helical" evidence="6">
    <location>
        <begin position="12"/>
        <end position="31"/>
    </location>
</feature>
<dbReference type="Gene3D" id="1.20.1640.10">
    <property type="entry name" value="Multidrug efflux transporter AcrB transmembrane domain"/>
    <property type="match status" value="2"/>
</dbReference>
<dbReference type="EMBL" id="FO681348">
    <property type="protein sequence ID" value="CCV66224.1"/>
    <property type="molecule type" value="Genomic_DNA"/>
</dbReference>
<organism evidence="8 9">
    <name type="scientific">Acholeplasma brassicae</name>
    <dbReference type="NCBI Taxonomy" id="61635"/>
    <lineage>
        <taxon>Bacteria</taxon>
        <taxon>Bacillati</taxon>
        <taxon>Mycoplasmatota</taxon>
        <taxon>Mollicutes</taxon>
        <taxon>Acholeplasmatales</taxon>
        <taxon>Acholeplasmataceae</taxon>
        <taxon>Acholeplasma</taxon>
    </lineage>
</organism>
<dbReference type="Pfam" id="PF03176">
    <property type="entry name" value="MMPL"/>
    <property type="match status" value="2"/>
</dbReference>
<evidence type="ECO:0000256" key="1">
    <source>
        <dbReference type="ARBA" id="ARBA00004651"/>
    </source>
</evidence>
<feature type="transmembrane region" description="Helical" evidence="6">
    <location>
        <begin position="544"/>
        <end position="564"/>
    </location>
</feature>
<evidence type="ECO:0000256" key="6">
    <source>
        <dbReference type="SAM" id="Phobius"/>
    </source>
</evidence>
<feature type="transmembrane region" description="Helical" evidence="6">
    <location>
        <begin position="352"/>
        <end position="371"/>
    </location>
</feature>
<keyword evidence="2" id="KW-1003">Cell membrane</keyword>
<dbReference type="KEGG" id="abra:BN85312030"/>
<evidence type="ECO:0000313" key="8">
    <source>
        <dbReference type="EMBL" id="CCV66224.1"/>
    </source>
</evidence>
<feature type="transmembrane region" description="Helical" evidence="6">
    <location>
        <begin position="652"/>
        <end position="671"/>
    </location>
</feature>
<keyword evidence="5 6" id="KW-0472">Membrane</keyword>
<dbReference type="SUPFAM" id="SSF82866">
    <property type="entry name" value="Multidrug efflux transporter AcrB transmembrane domain"/>
    <property type="match status" value="2"/>
</dbReference>
<feature type="transmembrane region" description="Helical" evidence="6">
    <location>
        <begin position="520"/>
        <end position="537"/>
    </location>
</feature>
<name>U4KT80_9MOLU</name>
<dbReference type="PANTHER" id="PTHR33406">
    <property type="entry name" value="MEMBRANE PROTEIN MJ1562-RELATED"/>
    <property type="match status" value="1"/>
</dbReference>